<name>A0ACD3A5T4_9AGAR</name>
<dbReference type="Proteomes" id="UP000308600">
    <property type="component" value="Unassembled WGS sequence"/>
</dbReference>
<organism evidence="1 2">
    <name type="scientific">Pluteus cervinus</name>
    <dbReference type="NCBI Taxonomy" id="181527"/>
    <lineage>
        <taxon>Eukaryota</taxon>
        <taxon>Fungi</taxon>
        <taxon>Dikarya</taxon>
        <taxon>Basidiomycota</taxon>
        <taxon>Agaricomycotina</taxon>
        <taxon>Agaricomycetes</taxon>
        <taxon>Agaricomycetidae</taxon>
        <taxon>Agaricales</taxon>
        <taxon>Pluteineae</taxon>
        <taxon>Pluteaceae</taxon>
        <taxon>Pluteus</taxon>
    </lineage>
</organism>
<dbReference type="EMBL" id="ML208704">
    <property type="protein sequence ID" value="TFK61014.1"/>
    <property type="molecule type" value="Genomic_DNA"/>
</dbReference>
<proteinExistence type="predicted"/>
<evidence type="ECO:0000313" key="1">
    <source>
        <dbReference type="EMBL" id="TFK61014.1"/>
    </source>
</evidence>
<gene>
    <name evidence="1" type="ORF">BDN72DRAFT_485629</name>
</gene>
<accession>A0ACD3A5T4</accession>
<evidence type="ECO:0000313" key="2">
    <source>
        <dbReference type="Proteomes" id="UP000308600"/>
    </source>
</evidence>
<sequence length="878" mass="93926">MDVFNPKILDASIRDVASCLSDNQKADLLLYAMKSLHYEGRFKTVIENAIQSCLQVCTLSPENTAKARILRARARLSSGFSANDDLEAALEAEPDNPEAKALLHQRSVAVEKLLAPLPPNPGGRFSIEIWREIALFLPRQDLRSLLFVPHAVSRVASLILFRELDLHFCGPLEDDDEDGAAAEAAWDSSPSGRMAQRESDSRHAQRSADILTRIIVDPVFAIAVRTLRIYAPRRDKDGAMAFQTGMLTNALPKLTNLRNVHISACSESIGSVFRVLNTSNTRLKGLSVHSPDGPADLSFLDFRHLSHFSYITTSGSPGPLYSFLQQNRATLRTLTLDNLSWSFPTECVSVRNLTHVNFSGHFPLNSQALADIIVNGRQLESLTIDCALDCMASSQIRSLISTPSPMMMVLGNQHHHQHHPYHHPHAGHTHPPPHHPSSGPILPFLRHFSFTVHALGRRTVDRDLFPALTEFLRDKTQLRTLGLVSYDETVQRNVGFDASVWGVLPSLTNLKGLVMSYPKDLAPGLAAWLVPRSVRALTLDCTALAGREMIPFLNQLKVGVPPTLRYVGLLDCPIRNVSTVIEAGFPMVAVVRLGQNYWTVKKKLPMGMHSHMPGHGPGMHAPGAPATPAVGSAGGGGTGPGGGGGGFGGGGGNGDTMNHPPPPSSGVPSSASSPAPSITSSGTGTTGSATAGTSNSSSAAHNPPPHHHHHPGNGAPVGVSPSTNGGGGSPGGSSTTSMNAPRLPPGADPNIHYHTHPHPHAPAPAHHRDTHPPHGHGPTGGYTHNQYAHLQAGSLQTIERERYGMASMTGITGITTIERGIGVSAGAVSMVQLVTAGGGYELEMWPKRRVLYHLGEWLEWLGCEDALPGVPPEFPVSV</sequence>
<protein>
    <submittedName>
        <fullName evidence="1">Uncharacterized protein</fullName>
    </submittedName>
</protein>
<keyword evidence="2" id="KW-1185">Reference proteome</keyword>
<reference evidence="1 2" key="1">
    <citation type="journal article" date="2019" name="Nat. Ecol. Evol.">
        <title>Megaphylogeny resolves global patterns of mushroom evolution.</title>
        <authorList>
            <person name="Varga T."/>
            <person name="Krizsan K."/>
            <person name="Foldi C."/>
            <person name="Dima B."/>
            <person name="Sanchez-Garcia M."/>
            <person name="Sanchez-Ramirez S."/>
            <person name="Szollosi G.J."/>
            <person name="Szarkandi J.G."/>
            <person name="Papp V."/>
            <person name="Albert L."/>
            <person name="Andreopoulos W."/>
            <person name="Angelini C."/>
            <person name="Antonin V."/>
            <person name="Barry K.W."/>
            <person name="Bougher N.L."/>
            <person name="Buchanan P."/>
            <person name="Buyck B."/>
            <person name="Bense V."/>
            <person name="Catcheside P."/>
            <person name="Chovatia M."/>
            <person name="Cooper J."/>
            <person name="Damon W."/>
            <person name="Desjardin D."/>
            <person name="Finy P."/>
            <person name="Geml J."/>
            <person name="Haridas S."/>
            <person name="Hughes K."/>
            <person name="Justo A."/>
            <person name="Karasinski D."/>
            <person name="Kautmanova I."/>
            <person name="Kiss B."/>
            <person name="Kocsube S."/>
            <person name="Kotiranta H."/>
            <person name="LaButti K.M."/>
            <person name="Lechner B.E."/>
            <person name="Liimatainen K."/>
            <person name="Lipzen A."/>
            <person name="Lukacs Z."/>
            <person name="Mihaltcheva S."/>
            <person name="Morgado L.N."/>
            <person name="Niskanen T."/>
            <person name="Noordeloos M.E."/>
            <person name="Ohm R.A."/>
            <person name="Ortiz-Santana B."/>
            <person name="Ovrebo C."/>
            <person name="Racz N."/>
            <person name="Riley R."/>
            <person name="Savchenko A."/>
            <person name="Shiryaev A."/>
            <person name="Soop K."/>
            <person name="Spirin V."/>
            <person name="Szebenyi C."/>
            <person name="Tomsovsky M."/>
            <person name="Tulloss R.E."/>
            <person name="Uehling J."/>
            <person name="Grigoriev I.V."/>
            <person name="Vagvolgyi C."/>
            <person name="Papp T."/>
            <person name="Martin F.M."/>
            <person name="Miettinen O."/>
            <person name="Hibbett D.S."/>
            <person name="Nagy L.G."/>
        </authorList>
    </citation>
    <scope>NUCLEOTIDE SEQUENCE [LARGE SCALE GENOMIC DNA]</scope>
    <source>
        <strain evidence="1 2">NL-1719</strain>
    </source>
</reference>